<keyword evidence="1" id="KW-0812">Transmembrane</keyword>
<feature type="transmembrane region" description="Helical" evidence="1">
    <location>
        <begin position="140"/>
        <end position="157"/>
    </location>
</feature>
<dbReference type="EMBL" id="JALZ01000090">
    <property type="protein sequence ID" value="ETX10414.1"/>
    <property type="molecule type" value="Genomic_DNA"/>
</dbReference>
<dbReference type="eggNOG" id="ENOG5032XTY">
    <property type="taxonomic scope" value="Bacteria"/>
</dbReference>
<accession>X7E304</accession>
<evidence type="ECO:0000313" key="2">
    <source>
        <dbReference type="EMBL" id="ETX10414.1"/>
    </source>
</evidence>
<evidence type="ECO:0008006" key="4">
    <source>
        <dbReference type="Google" id="ProtNLM"/>
    </source>
</evidence>
<keyword evidence="3" id="KW-1185">Reference proteome</keyword>
<dbReference type="AlphaFoldDB" id="X7E304"/>
<keyword evidence="1" id="KW-1133">Transmembrane helix</keyword>
<proteinExistence type="predicted"/>
<dbReference type="Proteomes" id="UP000022447">
    <property type="component" value="Unassembled WGS sequence"/>
</dbReference>
<sequence>RQTRRGSVDATMVFAPRILFGANVTAGNLLVDRVEMTGWGSFGIDAFYRTDGLGDRGPTFGSRSADGDRLTFDFGFPLVISNLFAGPHEESHFFVLKTDATAYENRGRVSIFARAAGDNFNTYRFDVGDIAVPALAPVPLPAPLLFLISGVAALAGLRRHRPHSA</sequence>
<evidence type="ECO:0000313" key="3">
    <source>
        <dbReference type="Proteomes" id="UP000022447"/>
    </source>
</evidence>
<feature type="non-terminal residue" evidence="2">
    <location>
        <position position="1"/>
    </location>
</feature>
<keyword evidence="1" id="KW-0472">Membrane</keyword>
<name>X7E304_9RHOB</name>
<protein>
    <recommendedName>
        <fullName evidence="4">VPLPA-CTERM sorting domain-containing protein</fullName>
    </recommendedName>
</protein>
<reference evidence="2 3" key="1">
    <citation type="submission" date="2014-01" db="EMBL/GenBank/DDBJ databases">
        <title>Roseivivax halodurans JCM 10272 Genome Sequencing.</title>
        <authorList>
            <person name="Lai Q."/>
            <person name="Li G."/>
            <person name="Shao Z."/>
        </authorList>
    </citation>
    <scope>NUCLEOTIDE SEQUENCE [LARGE SCALE GENOMIC DNA]</scope>
    <source>
        <strain evidence="2 3">JCM 10272</strain>
    </source>
</reference>
<dbReference type="RefSeq" id="WP_037267414.1">
    <property type="nucleotide sequence ID" value="NZ_JALZ01000090.1"/>
</dbReference>
<evidence type="ECO:0000256" key="1">
    <source>
        <dbReference type="SAM" id="Phobius"/>
    </source>
</evidence>
<gene>
    <name evidence="2" type="ORF">OCH239_22210</name>
</gene>
<comment type="caution">
    <text evidence="2">The sequence shown here is derived from an EMBL/GenBank/DDBJ whole genome shotgun (WGS) entry which is preliminary data.</text>
</comment>
<organism evidence="2 3">
    <name type="scientific">Roseivivax halodurans JCM 10272</name>
    <dbReference type="NCBI Taxonomy" id="1449350"/>
    <lineage>
        <taxon>Bacteria</taxon>
        <taxon>Pseudomonadati</taxon>
        <taxon>Pseudomonadota</taxon>
        <taxon>Alphaproteobacteria</taxon>
        <taxon>Rhodobacterales</taxon>
        <taxon>Roseobacteraceae</taxon>
        <taxon>Roseivivax</taxon>
    </lineage>
</organism>